<dbReference type="AlphaFoldDB" id="A0A7X1AVQ3"/>
<sequence length="340" mass="37467">MSHRKLSIAFTLLLLLGFAVSQAQPLKTEEPAFIYASPDAHTTPDYQKVIPLLLAEWEAAYQPIRPGSTGRVVLKVYTNSGMGLRTPPGLVLALADALVERGFARENITIADLDTRRLRASGYLPALSDGGATFHGMPVISLDNPKYHLKDWFYESPLPPHPLLKGAEEGKNLELLEGDEDRKSFLPAPLLFNLDFWINLPVAFHHPILGMSGATANAGVWSVSNQSRFFSRPVSAASSTVEIAAIPELQRSWLFSIMSLEAYQIIGGPRFNSYYTQSRPEVILSADPLLIDRYALAAINASRIQRGFDPISPDPLFFRYGESLDLGSANLDSTRLKSVQ</sequence>
<comment type="caution">
    <text evidence="2">The sequence shown here is derived from an EMBL/GenBank/DDBJ whole genome shotgun (WGS) entry which is preliminary data.</text>
</comment>
<dbReference type="EMBL" id="JACHVA010000033">
    <property type="protein sequence ID" value="MBC2600707.1"/>
    <property type="molecule type" value="Genomic_DNA"/>
</dbReference>
<feature type="signal peptide" evidence="1">
    <location>
        <begin position="1"/>
        <end position="23"/>
    </location>
</feature>
<evidence type="ECO:0000313" key="3">
    <source>
        <dbReference type="Proteomes" id="UP000525652"/>
    </source>
</evidence>
<gene>
    <name evidence="2" type="ORF">H5P30_02810</name>
</gene>
<evidence type="ECO:0000313" key="2">
    <source>
        <dbReference type="EMBL" id="MBC2600707.1"/>
    </source>
</evidence>
<organism evidence="2 3">
    <name type="scientific">Puniceicoccus vermicola</name>
    <dbReference type="NCBI Taxonomy" id="388746"/>
    <lineage>
        <taxon>Bacteria</taxon>
        <taxon>Pseudomonadati</taxon>
        <taxon>Verrucomicrobiota</taxon>
        <taxon>Opitutia</taxon>
        <taxon>Puniceicoccales</taxon>
        <taxon>Puniceicoccaceae</taxon>
        <taxon>Puniceicoccus</taxon>
    </lineage>
</organism>
<keyword evidence="3" id="KW-1185">Reference proteome</keyword>
<feature type="chain" id="PRO_5030928354" evidence="1">
    <location>
        <begin position="24"/>
        <end position="340"/>
    </location>
</feature>
<protein>
    <submittedName>
        <fullName evidence="2">DUF362 domain-containing protein</fullName>
    </submittedName>
</protein>
<evidence type="ECO:0000256" key="1">
    <source>
        <dbReference type="SAM" id="SignalP"/>
    </source>
</evidence>
<keyword evidence="1" id="KW-0732">Signal</keyword>
<proteinExistence type="predicted"/>
<name>A0A7X1AVQ3_9BACT</name>
<reference evidence="2 3" key="1">
    <citation type="submission" date="2020-07" db="EMBL/GenBank/DDBJ databases">
        <authorList>
            <person name="Feng X."/>
        </authorList>
    </citation>
    <scope>NUCLEOTIDE SEQUENCE [LARGE SCALE GENOMIC DNA]</scope>
    <source>
        <strain evidence="2 3">JCM14086</strain>
    </source>
</reference>
<dbReference type="RefSeq" id="WP_185691447.1">
    <property type="nucleotide sequence ID" value="NZ_JACHVA010000033.1"/>
</dbReference>
<accession>A0A7X1AVQ3</accession>
<dbReference type="Proteomes" id="UP000525652">
    <property type="component" value="Unassembled WGS sequence"/>
</dbReference>